<dbReference type="PANTHER" id="PTHR21198:SF3">
    <property type="entry name" value="GLUTAMATE RACEMASE"/>
    <property type="match status" value="1"/>
</dbReference>
<evidence type="ECO:0000256" key="5">
    <source>
        <dbReference type="ARBA" id="ARBA00023235"/>
    </source>
</evidence>
<dbReference type="NCBIfam" id="TIGR00067">
    <property type="entry name" value="glut_race"/>
    <property type="match status" value="1"/>
</dbReference>
<comment type="caution">
    <text evidence="8">The sequence shown here is derived from an EMBL/GenBank/DDBJ whole genome shotgun (WGS) entry which is preliminary data.</text>
</comment>
<dbReference type="InterPro" id="IPR015942">
    <property type="entry name" value="Asp/Glu/hydantoin_racemase"/>
</dbReference>
<evidence type="ECO:0000256" key="7">
    <source>
        <dbReference type="HAMAP-Rule" id="MF_00258"/>
    </source>
</evidence>
<dbReference type="InterPro" id="IPR018187">
    <property type="entry name" value="Asp/Glu_racemase_AS_1"/>
</dbReference>
<dbReference type="EMBL" id="DSYQ01000002">
    <property type="protein sequence ID" value="HGT70739.1"/>
    <property type="molecule type" value="Genomic_DNA"/>
</dbReference>
<dbReference type="Gene3D" id="3.40.50.1860">
    <property type="match status" value="2"/>
</dbReference>
<feature type="binding site" evidence="7">
    <location>
        <begin position="192"/>
        <end position="193"/>
    </location>
    <ligand>
        <name>substrate</name>
    </ligand>
</feature>
<sequence length="266" mass="30078">MNNNPIGIFDSGIGGISVLIEAIKQLPNEDFIYFCDQRNIPYGGKKPKELKRYIDDAIGFLLEKKVKAIVLACNTATSIAAEDLREKYPTKIIIGMEPAIKPALEKNKSGKIIVLATPVTLDQKKFWDLKNKIDKEGEVIILPLDELAGMIDNALMNEGEEEQYLEIIKKYLENAFKKFNLDNVSSVVLGCTHYIFIKNILSEIFPSKTEIIDGNKGTVNNLKKTLSQKGILNEKKEEGKIRFFTSDEKLIEPDIVFKKILRKKIN</sequence>
<proteinExistence type="inferred from homology"/>
<name>A0A7C4R4P8_UNCC3</name>
<gene>
    <name evidence="7 8" type="primary">murI</name>
    <name evidence="8" type="ORF">ENT43_00580</name>
</gene>
<comment type="catalytic activity">
    <reaction evidence="1 7">
        <text>L-glutamate = D-glutamate</text>
        <dbReference type="Rhea" id="RHEA:12813"/>
        <dbReference type="ChEBI" id="CHEBI:29985"/>
        <dbReference type="ChEBI" id="CHEBI:29986"/>
        <dbReference type="EC" id="5.1.1.3"/>
    </reaction>
</comment>
<keyword evidence="3 7" id="KW-0133">Cell shape</keyword>
<dbReference type="GO" id="GO:0008360">
    <property type="term" value="P:regulation of cell shape"/>
    <property type="evidence" value="ECO:0007669"/>
    <property type="project" value="UniProtKB-KW"/>
</dbReference>
<dbReference type="EC" id="5.1.1.3" evidence="2 7"/>
<dbReference type="PANTHER" id="PTHR21198">
    <property type="entry name" value="GLUTAMATE RACEMASE"/>
    <property type="match status" value="1"/>
</dbReference>
<dbReference type="PROSITE" id="PS00923">
    <property type="entry name" value="ASP_GLU_RACEMASE_1"/>
    <property type="match status" value="1"/>
</dbReference>
<comment type="pathway">
    <text evidence="7">Cell wall biogenesis; peptidoglycan biosynthesis.</text>
</comment>
<feature type="active site" description="Proton donor/acceptor" evidence="7">
    <location>
        <position position="191"/>
    </location>
</feature>
<dbReference type="AlphaFoldDB" id="A0A7C4R4P8"/>
<comment type="function">
    <text evidence="7">Provides the (R)-glutamate required for cell wall biosynthesis.</text>
</comment>
<dbReference type="HAMAP" id="MF_00258">
    <property type="entry name" value="Glu_racemase"/>
    <property type="match status" value="1"/>
</dbReference>
<keyword evidence="5 7" id="KW-0413">Isomerase</keyword>
<feature type="binding site" evidence="7">
    <location>
        <begin position="74"/>
        <end position="75"/>
    </location>
    <ligand>
        <name>substrate</name>
    </ligand>
</feature>
<keyword evidence="4 7" id="KW-0573">Peptidoglycan synthesis</keyword>
<dbReference type="InterPro" id="IPR004391">
    <property type="entry name" value="Glu_race"/>
</dbReference>
<organism evidence="8">
    <name type="scientific">candidate division CPR3 bacterium</name>
    <dbReference type="NCBI Taxonomy" id="2268181"/>
    <lineage>
        <taxon>Bacteria</taxon>
        <taxon>Bacteria division CPR3</taxon>
    </lineage>
</organism>
<evidence type="ECO:0000256" key="2">
    <source>
        <dbReference type="ARBA" id="ARBA00013090"/>
    </source>
</evidence>
<keyword evidence="6 7" id="KW-0961">Cell wall biogenesis/degradation</keyword>
<dbReference type="UniPathway" id="UPA00219"/>
<dbReference type="GO" id="GO:0008881">
    <property type="term" value="F:glutamate racemase activity"/>
    <property type="evidence" value="ECO:0007669"/>
    <property type="project" value="UniProtKB-UniRule"/>
</dbReference>
<dbReference type="Pfam" id="PF01177">
    <property type="entry name" value="Asp_Glu_race"/>
    <property type="match status" value="1"/>
</dbReference>
<dbReference type="InterPro" id="IPR001920">
    <property type="entry name" value="Asp/Glu_race"/>
</dbReference>
<evidence type="ECO:0000256" key="1">
    <source>
        <dbReference type="ARBA" id="ARBA00001602"/>
    </source>
</evidence>
<dbReference type="GO" id="GO:0009252">
    <property type="term" value="P:peptidoglycan biosynthetic process"/>
    <property type="evidence" value="ECO:0007669"/>
    <property type="project" value="UniProtKB-UniRule"/>
</dbReference>
<protein>
    <recommendedName>
        <fullName evidence="2 7">Glutamate racemase</fullName>
        <ecNumber evidence="2 7">5.1.1.3</ecNumber>
    </recommendedName>
</protein>
<evidence type="ECO:0000313" key="8">
    <source>
        <dbReference type="EMBL" id="HGT70739.1"/>
    </source>
</evidence>
<feature type="binding site" evidence="7">
    <location>
        <begin position="10"/>
        <end position="11"/>
    </location>
    <ligand>
        <name>substrate</name>
    </ligand>
</feature>
<accession>A0A7C4R4P8</accession>
<feature type="binding site" evidence="7">
    <location>
        <begin position="42"/>
        <end position="43"/>
    </location>
    <ligand>
        <name>substrate</name>
    </ligand>
</feature>
<dbReference type="GO" id="GO:0071555">
    <property type="term" value="P:cell wall organization"/>
    <property type="evidence" value="ECO:0007669"/>
    <property type="project" value="UniProtKB-KW"/>
</dbReference>
<reference evidence="8" key="1">
    <citation type="journal article" date="2020" name="mSystems">
        <title>Genome- and Community-Level Interaction Insights into Carbon Utilization and Element Cycling Functions of Hydrothermarchaeota in Hydrothermal Sediment.</title>
        <authorList>
            <person name="Zhou Z."/>
            <person name="Liu Y."/>
            <person name="Xu W."/>
            <person name="Pan J."/>
            <person name="Luo Z.H."/>
            <person name="Li M."/>
        </authorList>
    </citation>
    <scope>NUCLEOTIDE SEQUENCE [LARGE SCALE GENOMIC DNA]</scope>
    <source>
        <strain evidence="8">SpSt-579</strain>
    </source>
</reference>
<evidence type="ECO:0000256" key="3">
    <source>
        <dbReference type="ARBA" id="ARBA00022960"/>
    </source>
</evidence>
<feature type="active site" description="Proton donor/acceptor" evidence="7">
    <location>
        <position position="73"/>
    </location>
</feature>
<evidence type="ECO:0000256" key="4">
    <source>
        <dbReference type="ARBA" id="ARBA00022984"/>
    </source>
</evidence>
<evidence type="ECO:0000256" key="6">
    <source>
        <dbReference type="ARBA" id="ARBA00023316"/>
    </source>
</evidence>
<dbReference type="SUPFAM" id="SSF53681">
    <property type="entry name" value="Aspartate/glutamate racemase"/>
    <property type="match status" value="2"/>
</dbReference>
<comment type="similarity">
    <text evidence="7">Belongs to the aspartate/glutamate racemases family.</text>
</comment>